<dbReference type="PANTHER" id="PTHR33164">
    <property type="entry name" value="TRANSCRIPTIONAL REGULATOR, MARR FAMILY"/>
    <property type="match status" value="1"/>
</dbReference>
<dbReference type="PANTHER" id="PTHR33164:SF106">
    <property type="entry name" value="TRANSCRIPTIONAL REGULATORY PROTEIN"/>
    <property type="match status" value="1"/>
</dbReference>
<keyword evidence="3" id="KW-0238">DNA-binding</keyword>
<feature type="domain" description="HTH marR-type" evidence="2">
    <location>
        <begin position="4"/>
        <end position="140"/>
    </location>
</feature>
<evidence type="ECO:0000313" key="4">
    <source>
        <dbReference type="Proteomes" id="UP001195724"/>
    </source>
</evidence>
<proteinExistence type="predicted"/>
<accession>A0ABS2SGR0</accession>
<dbReference type="PROSITE" id="PS50995">
    <property type="entry name" value="HTH_MARR_2"/>
    <property type="match status" value="1"/>
</dbReference>
<dbReference type="InterPro" id="IPR036390">
    <property type="entry name" value="WH_DNA-bd_sf"/>
</dbReference>
<dbReference type="RefSeq" id="WP_204844820.1">
    <property type="nucleotide sequence ID" value="NZ_JAFBCL010000001.1"/>
</dbReference>
<keyword evidence="4" id="KW-1185">Reference proteome</keyword>
<dbReference type="SUPFAM" id="SSF46785">
    <property type="entry name" value="Winged helix' DNA-binding domain"/>
    <property type="match status" value="1"/>
</dbReference>
<dbReference type="InterPro" id="IPR036388">
    <property type="entry name" value="WH-like_DNA-bd_sf"/>
</dbReference>
<reference evidence="3 4" key="1">
    <citation type="submission" date="2021-01" db="EMBL/GenBank/DDBJ databases">
        <title>Sequencing the genomes of 1000 actinobacteria strains.</title>
        <authorList>
            <person name="Klenk H.-P."/>
        </authorList>
    </citation>
    <scope>NUCLEOTIDE SEQUENCE [LARGE SCALE GENOMIC DNA]</scope>
    <source>
        <strain evidence="3 4">DSM 44581</strain>
    </source>
</reference>
<dbReference type="InterPro" id="IPR000835">
    <property type="entry name" value="HTH_MarR-typ"/>
</dbReference>
<comment type="caution">
    <text evidence="3">The sequence shown here is derived from an EMBL/GenBank/DDBJ whole genome shotgun (WGS) entry which is preliminary data.</text>
</comment>
<dbReference type="Pfam" id="PF12802">
    <property type="entry name" value="MarR_2"/>
    <property type="match status" value="1"/>
</dbReference>
<dbReference type="GO" id="GO:0003677">
    <property type="term" value="F:DNA binding"/>
    <property type="evidence" value="ECO:0007669"/>
    <property type="project" value="UniProtKB-KW"/>
</dbReference>
<name>A0ABS2SGR0_9PSEU</name>
<feature type="region of interest" description="Disordered" evidence="1">
    <location>
        <begin position="148"/>
        <end position="168"/>
    </location>
</feature>
<protein>
    <submittedName>
        <fullName evidence="3">DNA-binding MarR family transcriptional regulator</fullName>
    </submittedName>
</protein>
<dbReference type="PRINTS" id="PR00598">
    <property type="entry name" value="HTHMARR"/>
</dbReference>
<evidence type="ECO:0000313" key="3">
    <source>
        <dbReference type="EMBL" id="MBM7814256.1"/>
    </source>
</evidence>
<dbReference type="EMBL" id="JAFBCL010000001">
    <property type="protein sequence ID" value="MBM7814256.1"/>
    <property type="molecule type" value="Genomic_DNA"/>
</dbReference>
<dbReference type="SMART" id="SM00347">
    <property type="entry name" value="HTH_MARR"/>
    <property type="match status" value="1"/>
</dbReference>
<dbReference type="Gene3D" id="1.10.10.10">
    <property type="entry name" value="Winged helix-like DNA-binding domain superfamily/Winged helix DNA-binding domain"/>
    <property type="match status" value="1"/>
</dbReference>
<evidence type="ECO:0000256" key="1">
    <source>
        <dbReference type="SAM" id="MobiDB-lite"/>
    </source>
</evidence>
<organism evidence="3 4">
    <name type="scientific">Saccharothrix algeriensis</name>
    <dbReference type="NCBI Taxonomy" id="173560"/>
    <lineage>
        <taxon>Bacteria</taxon>
        <taxon>Bacillati</taxon>
        <taxon>Actinomycetota</taxon>
        <taxon>Actinomycetes</taxon>
        <taxon>Pseudonocardiales</taxon>
        <taxon>Pseudonocardiaceae</taxon>
        <taxon>Saccharothrix</taxon>
    </lineage>
</organism>
<sequence length="168" mass="17772">MVDNTALVRLLRQLVVESDHFVDLFGQAQGMHRTDLNALALIMDAKGRGEPLSPGRLAEAMHLSASATTSVLDRLEAAGHVERARSTSDRRKVELRVPDGALEWGRRFFAPLDEAFGRAWAGFSDAEKDVVARFLTATVEATAAVRGRVAGPPAGSGGPAAPAAGQDG</sequence>
<gene>
    <name evidence="3" type="ORF">JOE68_005121</name>
</gene>
<feature type="compositionally biased region" description="Low complexity" evidence="1">
    <location>
        <begin position="159"/>
        <end position="168"/>
    </location>
</feature>
<dbReference type="InterPro" id="IPR039422">
    <property type="entry name" value="MarR/SlyA-like"/>
</dbReference>
<dbReference type="Proteomes" id="UP001195724">
    <property type="component" value="Unassembled WGS sequence"/>
</dbReference>
<evidence type="ECO:0000259" key="2">
    <source>
        <dbReference type="PROSITE" id="PS50995"/>
    </source>
</evidence>